<reference evidence="2" key="1">
    <citation type="submission" date="2020-03" db="EMBL/GenBank/DDBJ databases">
        <title>The deep terrestrial virosphere.</title>
        <authorList>
            <person name="Holmfeldt K."/>
            <person name="Nilsson E."/>
            <person name="Simone D."/>
            <person name="Lopez-Fernandez M."/>
            <person name="Wu X."/>
            <person name="de Brujin I."/>
            <person name="Lundin D."/>
            <person name="Andersson A."/>
            <person name="Bertilsson S."/>
            <person name="Dopson M."/>
        </authorList>
    </citation>
    <scope>NUCLEOTIDE SEQUENCE</scope>
    <source>
        <strain evidence="1">MM171A00156</strain>
        <strain evidence="2">MM171B00154</strain>
    </source>
</reference>
<organism evidence="2">
    <name type="scientific">viral metagenome</name>
    <dbReference type="NCBI Taxonomy" id="1070528"/>
    <lineage>
        <taxon>unclassified sequences</taxon>
        <taxon>metagenomes</taxon>
        <taxon>organismal metagenomes</taxon>
    </lineage>
</organism>
<proteinExistence type="predicted"/>
<evidence type="ECO:0000313" key="2">
    <source>
        <dbReference type="EMBL" id="QJB04929.1"/>
    </source>
</evidence>
<evidence type="ECO:0000313" key="1">
    <source>
        <dbReference type="EMBL" id="QJB00967.1"/>
    </source>
</evidence>
<gene>
    <name evidence="1" type="ORF">MM171A00156_0061</name>
    <name evidence="2" type="ORF">MM171B00154_0040</name>
</gene>
<name>A0A6M3MHQ2_9ZZZZ</name>
<dbReference type="EMBL" id="MT143892">
    <property type="protein sequence ID" value="QJB04929.1"/>
    <property type="molecule type" value="Genomic_DNA"/>
</dbReference>
<protein>
    <submittedName>
        <fullName evidence="2">Uncharacterized protein</fullName>
    </submittedName>
</protein>
<accession>A0A6M3MHQ2</accession>
<dbReference type="EMBL" id="MT143703">
    <property type="protein sequence ID" value="QJB00967.1"/>
    <property type="molecule type" value="Genomic_DNA"/>
</dbReference>
<dbReference type="AlphaFoldDB" id="A0A6M3MHQ2"/>
<sequence>MKLASYHGTRSGLMALGSMLIRLRLRGPFSHTEAVFEPGDGVDHLMPDGTCQPDADGALWCCSSVGLERIPAWSRRRPGRLGGVRMKRIVLNPKKWTLDPVTTNPIAAAQWARDNEGRLYDWQLILGFVSWLIPRKKSRVMCTGAALEMLGVPHAWRFDPCSAQALVSWRKP</sequence>